<dbReference type="GO" id="GO:0008360">
    <property type="term" value="P:regulation of cell shape"/>
    <property type="evidence" value="ECO:0007669"/>
    <property type="project" value="UniProtKB-KW"/>
</dbReference>
<evidence type="ECO:0000313" key="18">
    <source>
        <dbReference type="Proteomes" id="UP000321291"/>
    </source>
</evidence>
<feature type="transmembrane region" description="Helical" evidence="14">
    <location>
        <begin position="32"/>
        <end position="54"/>
    </location>
</feature>
<dbReference type="AlphaFoldDB" id="A0A5B8VKX6"/>
<sequence length="721" mass="80319">MRSGNLTSIIQQAWCPGFIMATQNNNQSRSRIILGIFIVVFVIILAQLLNLQLFSPSYRLQAENNAIFRKVIYPDRGIIYDRTGHAMIDNMINYDFTVTPNEARKGVDTATLCAILGIDSAEYHKRMITAIIKNSSFKPSTFEPLLTKELFAQLNENLYKFPGFALQERPVRTYPFHVGANFLGRLGEVSSNYLKDHPDEGYQPGDYIGIAGLEKSYEKVLMGQRGVKRFLRDNRSRIQGPYAGGAYDTTAVAGRSLYTSIDVKTQKLGEKLFQNKLGAAVAINPRTGGIIAMITAPSFDPNDLTPSEYRSHIGFLVTDTSRPMYNRAIAGMYPPGSTYKPLGALIALDEGVITPSYGYDCRGAYWACGKRVRCDESWAGHAANLQLAIAHSCNSYFCNIFRLTIDNPKYGSPRKGYARWREYMHGFGFGTHLGVDIPGERAGNIPDTTEYNHDYGNRWVSCNMVTMGIGQDRMTATPLQSANEACIIANKGWYYTPHFVDSIENPQPGDTSFLARYKVKHSLLNISDQDYRAVQAGMEDVTEVGTASNVKIPGVKYAAKTGTAQVPKLKNLAVFVAYAPVDNPKIAIAVYVENAGYGSAWAAPIAAHMMEQYLNDSLTEDTKKDVERLSKANLIPHQVFEWRRSQDSLKAANARAKEHRKDSIEKAAQQQHLEDSIQLAKQASGHSQDSAKEDSVREAMLVNWRSKMWPLRFPPLKNAGK</sequence>
<dbReference type="InterPro" id="IPR001460">
    <property type="entry name" value="PCN-bd_Tpept"/>
</dbReference>
<evidence type="ECO:0000256" key="13">
    <source>
        <dbReference type="ARBA" id="ARBA00023316"/>
    </source>
</evidence>
<keyword evidence="7 14" id="KW-0812">Transmembrane</keyword>
<dbReference type="SUPFAM" id="SSF56601">
    <property type="entry name" value="beta-lactamase/transpeptidase-like"/>
    <property type="match status" value="1"/>
</dbReference>
<comment type="subcellular location">
    <subcellularLocation>
        <location evidence="2">Cell membrane</location>
    </subcellularLocation>
    <subcellularLocation>
        <location evidence="1">Membrane</location>
        <topology evidence="1">Single-pass membrane protein</topology>
    </subcellularLocation>
</comment>
<dbReference type="InterPro" id="IPR036138">
    <property type="entry name" value="PBP_dimer_sf"/>
</dbReference>
<keyword evidence="3" id="KW-1003">Cell membrane</keyword>
<dbReference type="PANTHER" id="PTHR30627">
    <property type="entry name" value="PEPTIDOGLYCAN D,D-TRANSPEPTIDASE"/>
    <property type="match status" value="1"/>
</dbReference>
<proteinExistence type="predicted"/>
<keyword evidence="9" id="KW-0133">Cell shape</keyword>
<evidence type="ECO:0000256" key="9">
    <source>
        <dbReference type="ARBA" id="ARBA00022960"/>
    </source>
</evidence>
<dbReference type="Gene3D" id="3.90.1310.10">
    <property type="entry name" value="Penicillin-binding protein 2a (Domain 2)"/>
    <property type="match status" value="1"/>
</dbReference>
<feature type="domain" description="Penicillin-binding protein transpeptidase" evidence="15">
    <location>
        <begin position="278"/>
        <end position="611"/>
    </location>
</feature>
<keyword evidence="11 14" id="KW-1133">Transmembrane helix</keyword>
<dbReference type="GO" id="GO:0006508">
    <property type="term" value="P:proteolysis"/>
    <property type="evidence" value="ECO:0007669"/>
    <property type="project" value="UniProtKB-KW"/>
</dbReference>
<keyword evidence="4" id="KW-0997">Cell inner membrane</keyword>
<dbReference type="RefSeq" id="WP_146780993.1">
    <property type="nucleotide sequence ID" value="NZ_CP042434.1"/>
</dbReference>
<evidence type="ECO:0000256" key="6">
    <source>
        <dbReference type="ARBA" id="ARBA00022670"/>
    </source>
</evidence>
<dbReference type="InterPro" id="IPR005311">
    <property type="entry name" value="PBP_dimer"/>
</dbReference>
<dbReference type="GO" id="GO:0005886">
    <property type="term" value="C:plasma membrane"/>
    <property type="evidence" value="ECO:0007669"/>
    <property type="project" value="UniProtKB-SubCell"/>
</dbReference>
<dbReference type="Pfam" id="PF03717">
    <property type="entry name" value="PBP_dimer"/>
    <property type="match status" value="1"/>
</dbReference>
<dbReference type="Proteomes" id="UP000321291">
    <property type="component" value="Chromosome"/>
</dbReference>
<dbReference type="GO" id="GO:0071555">
    <property type="term" value="P:cell wall organization"/>
    <property type="evidence" value="ECO:0007669"/>
    <property type="project" value="UniProtKB-KW"/>
</dbReference>
<dbReference type="OrthoDB" id="9766847at2"/>
<evidence type="ECO:0000256" key="14">
    <source>
        <dbReference type="SAM" id="Phobius"/>
    </source>
</evidence>
<dbReference type="InterPro" id="IPR012338">
    <property type="entry name" value="Beta-lactam/transpept-like"/>
</dbReference>
<evidence type="ECO:0000256" key="11">
    <source>
        <dbReference type="ARBA" id="ARBA00022989"/>
    </source>
</evidence>
<gene>
    <name evidence="17" type="primary">mrdA</name>
    <name evidence="17" type="ORF">FSB73_07985</name>
</gene>
<feature type="domain" description="Penicillin-binding protein dimerisation" evidence="16">
    <location>
        <begin position="72"/>
        <end position="238"/>
    </location>
</feature>
<keyword evidence="10" id="KW-0573">Peptidoglycan synthesis</keyword>
<keyword evidence="6" id="KW-0645">Protease</keyword>
<evidence type="ECO:0000256" key="8">
    <source>
        <dbReference type="ARBA" id="ARBA00022801"/>
    </source>
</evidence>
<dbReference type="InterPro" id="IPR017790">
    <property type="entry name" value="Penicillin-binding_protein_2"/>
</dbReference>
<organism evidence="17 18">
    <name type="scientific">Arachidicoccus ginsenosidivorans</name>
    <dbReference type="NCBI Taxonomy" id="496057"/>
    <lineage>
        <taxon>Bacteria</taxon>
        <taxon>Pseudomonadati</taxon>
        <taxon>Bacteroidota</taxon>
        <taxon>Chitinophagia</taxon>
        <taxon>Chitinophagales</taxon>
        <taxon>Chitinophagaceae</taxon>
        <taxon>Arachidicoccus</taxon>
    </lineage>
</organism>
<dbReference type="PANTHER" id="PTHR30627:SF2">
    <property type="entry name" value="PEPTIDOGLYCAN D,D-TRANSPEPTIDASE MRDA"/>
    <property type="match status" value="1"/>
</dbReference>
<dbReference type="KEGG" id="agi:FSB73_07985"/>
<evidence type="ECO:0000256" key="7">
    <source>
        <dbReference type="ARBA" id="ARBA00022692"/>
    </source>
</evidence>
<keyword evidence="13" id="KW-0961">Cell wall biogenesis/degradation</keyword>
<accession>A0A5B8VKX6</accession>
<evidence type="ECO:0000259" key="16">
    <source>
        <dbReference type="Pfam" id="PF03717"/>
    </source>
</evidence>
<dbReference type="GO" id="GO:0009002">
    <property type="term" value="F:serine-type D-Ala-D-Ala carboxypeptidase activity"/>
    <property type="evidence" value="ECO:0007669"/>
    <property type="project" value="UniProtKB-EC"/>
</dbReference>
<dbReference type="GO" id="GO:0071972">
    <property type="term" value="F:peptidoglycan L,D-transpeptidase activity"/>
    <property type="evidence" value="ECO:0007669"/>
    <property type="project" value="TreeGrafter"/>
</dbReference>
<evidence type="ECO:0000256" key="3">
    <source>
        <dbReference type="ARBA" id="ARBA00022475"/>
    </source>
</evidence>
<evidence type="ECO:0000313" key="17">
    <source>
        <dbReference type="EMBL" id="QEC71615.1"/>
    </source>
</evidence>
<evidence type="ECO:0000256" key="10">
    <source>
        <dbReference type="ARBA" id="ARBA00022984"/>
    </source>
</evidence>
<protein>
    <submittedName>
        <fullName evidence="17">Penicillin-binding protein 2</fullName>
        <ecNumber evidence="17">3.4.16.4</ecNumber>
    </submittedName>
</protein>
<reference evidence="17 18" key="1">
    <citation type="journal article" date="2017" name="Int. J. Syst. Evol. Microbiol.">
        <title>Arachidicoccus ginsenosidivorans sp. nov., with ginsenoside-converting activity isolated from ginseng cultivating soil.</title>
        <authorList>
            <person name="Siddiqi M.Z."/>
            <person name="Aslam Z."/>
            <person name="Im W.T."/>
        </authorList>
    </citation>
    <scope>NUCLEOTIDE SEQUENCE [LARGE SCALE GENOMIC DNA]</scope>
    <source>
        <strain evidence="17 18">Gsoil 809</strain>
    </source>
</reference>
<evidence type="ECO:0000256" key="2">
    <source>
        <dbReference type="ARBA" id="ARBA00004236"/>
    </source>
</evidence>
<dbReference type="GO" id="GO:0009252">
    <property type="term" value="P:peptidoglycan biosynthetic process"/>
    <property type="evidence" value="ECO:0007669"/>
    <property type="project" value="UniProtKB-KW"/>
</dbReference>
<dbReference type="NCBIfam" id="TIGR03423">
    <property type="entry name" value="pbp2_mrdA"/>
    <property type="match status" value="1"/>
</dbReference>
<evidence type="ECO:0000256" key="4">
    <source>
        <dbReference type="ARBA" id="ARBA00022519"/>
    </source>
</evidence>
<keyword evidence="12 14" id="KW-0472">Membrane</keyword>
<evidence type="ECO:0000256" key="5">
    <source>
        <dbReference type="ARBA" id="ARBA00022645"/>
    </source>
</evidence>
<dbReference type="GO" id="GO:0008658">
    <property type="term" value="F:penicillin binding"/>
    <property type="evidence" value="ECO:0007669"/>
    <property type="project" value="InterPro"/>
</dbReference>
<evidence type="ECO:0000259" key="15">
    <source>
        <dbReference type="Pfam" id="PF00905"/>
    </source>
</evidence>
<keyword evidence="8 17" id="KW-0378">Hydrolase</keyword>
<name>A0A5B8VKX6_9BACT</name>
<dbReference type="EMBL" id="CP042434">
    <property type="protein sequence ID" value="QEC71615.1"/>
    <property type="molecule type" value="Genomic_DNA"/>
</dbReference>
<dbReference type="Gene3D" id="3.40.710.10">
    <property type="entry name" value="DD-peptidase/beta-lactamase superfamily"/>
    <property type="match status" value="1"/>
</dbReference>
<dbReference type="Pfam" id="PF00905">
    <property type="entry name" value="Transpeptidase"/>
    <property type="match status" value="1"/>
</dbReference>
<evidence type="ECO:0000256" key="1">
    <source>
        <dbReference type="ARBA" id="ARBA00004167"/>
    </source>
</evidence>
<keyword evidence="5 17" id="KW-0121">Carboxypeptidase</keyword>
<dbReference type="SUPFAM" id="SSF56519">
    <property type="entry name" value="Penicillin binding protein dimerisation domain"/>
    <property type="match status" value="1"/>
</dbReference>
<dbReference type="EC" id="3.4.16.4" evidence="17"/>
<dbReference type="Gene3D" id="3.30.1390.30">
    <property type="entry name" value="Penicillin-binding protein 2a, domain 3"/>
    <property type="match status" value="1"/>
</dbReference>
<dbReference type="InterPro" id="IPR050515">
    <property type="entry name" value="Beta-lactam/transpept"/>
</dbReference>
<keyword evidence="18" id="KW-1185">Reference proteome</keyword>
<evidence type="ECO:0000256" key="12">
    <source>
        <dbReference type="ARBA" id="ARBA00023136"/>
    </source>
</evidence>